<evidence type="ECO:0000313" key="2">
    <source>
        <dbReference type="EMBL" id="MDI9256354.1"/>
    </source>
</evidence>
<name>A0ABT6XNX5_9FLAO</name>
<evidence type="ECO:0000313" key="3">
    <source>
        <dbReference type="Proteomes" id="UP001230035"/>
    </source>
</evidence>
<comment type="caution">
    <text evidence="2">The sequence shown here is derived from an EMBL/GenBank/DDBJ whole genome shotgun (WGS) entry which is preliminary data.</text>
</comment>
<evidence type="ECO:0000256" key="1">
    <source>
        <dbReference type="SAM" id="MobiDB-lite"/>
    </source>
</evidence>
<keyword evidence="3" id="KW-1185">Reference proteome</keyword>
<feature type="compositionally biased region" description="Acidic residues" evidence="1">
    <location>
        <begin position="170"/>
        <end position="181"/>
    </location>
</feature>
<reference evidence="2 3" key="1">
    <citation type="submission" date="2023-05" db="EMBL/GenBank/DDBJ databases">
        <title>Flavobacterium sedimenti sp. nov., isolated from the sediment.</title>
        <authorList>
            <person name="Wu N."/>
        </authorList>
    </citation>
    <scope>NUCLEOTIDE SEQUENCE [LARGE SCALE GENOMIC DNA]</scope>
    <source>
        <strain evidence="2 3">YZ-48</strain>
    </source>
</reference>
<gene>
    <name evidence="2" type="ORF">QHT84_02880</name>
</gene>
<accession>A0ABT6XNX5</accession>
<dbReference type="Proteomes" id="UP001230035">
    <property type="component" value="Unassembled WGS sequence"/>
</dbReference>
<dbReference type="EMBL" id="JASGBP010000001">
    <property type="protein sequence ID" value="MDI9256354.1"/>
    <property type="molecule type" value="Genomic_DNA"/>
</dbReference>
<proteinExistence type="predicted"/>
<organism evidence="2 3">
    <name type="scientific">Flavobacterium sedimenticola</name>
    <dbReference type="NCBI Taxonomy" id="3043286"/>
    <lineage>
        <taxon>Bacteria</taxon>
        <taxon>Pseudomonadati</taxon>
        <taxon>Bacteroidota</taxon>
        <taxon>Flavobacteriia</taxon>
        <taxon>Flavobacteriales</taxon>
        <taxon>Flavobacteriaceae</taxon>
        <taxon>Flavobacterium</taxon>
    </lineage>
</organism>
<feature type="region of interest" description="Disordered" evidence="1">
    <location>
        <begin position="165"/>
        <end position="203"/>
    </location>
</feature>
<dbReference type="RefSeq" id="WP_283238033.1">
    <property type="nucleotide sequence ID" value="NZ_JASGBP010000001.1"/>
</dbReference>
<sequence>MNIIIRKAAIRSSLFLNYEFEQKDFDQNNLNKVSSDAPIHDDLRACFRKLIPHFAFLCEQVTDTDLVESALTRPESYLEDREHSVTEEFFKYYVGSVDIVEKKGLHYVTLSGNRLLHSGEPLSLTAPAVDMEGSKYIFISAFINDIENLKREVLAYMEGKHAEKSQLEMFDSEEKEEEEHTEELKAPKSKGPKGKKNNEAFVE</sequence>
<protein>
    <submittedName>
        <fullName evidence="2">Uncharacterized protein</fullName>
    </submittedName>
</protein>